<dbReference type="InterPro" id="IPR000768">
    <property type="entry name" value="ART"/>
</dbReference>
<evidence type="ECO:0000256" key="5">
    <source>
        <dbReference type="ARBA" id="ARBA00022695"/>
    </source>
</evidence>
<accession>A0A814CXF9</accession>
<evidence type="ECO:0000313" key="9">
    <source>
        <dbReference type="EMBL" id="CAF0948190.1"/>
    </source>
</evidence>
<dbReference type="SUPFAM" id="SSF56399">
    <property type="entry name" value="ADP-ribosylation"/>
    <property type="match status" value="1"/>
</dbReference>
<dbReference type="Pfam" id="PF01129">
    <property type="entry name" value="ART"/>
    <property type="match status" value="1"/>
</dbReference>
<evidence type="ECO:0000313" key="10">
    <source>
        <dbReference type="Proteomes" id="UP000663889"/>
    </source>
</evidence>
<keyword evidence="5" id="KW-0548">Nucleotidyltransferase</keyword>
<dbReference type="EMBL" id="CAJNOU010000292">
    <property type="protein sequence ID" value="CAF0948190.1"/>
    <property type="molecule type" value="Genomic_DNA"/>
</dbReference>
<comment type="similarity">
    <text evidence="1">Belongs to the N-acetylmuramoyl-L-alanine amidase 2 family.</text>
</comment>
<dbReference type="Gene3D" id="3.90.176.10">
    <property type="entry name" value="Toxin ADP-ribosyltransferase, Chain A, domain 1"/>
    <property type="match status" value="1"/>
</dbReference>
<gene>
    <name evidence="9" type="ORF">SEV965_LOCUS8101</name>
</gene>
<comment type="similarity">
    <text evidence="2 7">Belongs to the Arg-specific ADP-ribosyltransferase family.</text>
</comment>
<dbReference type="InterPro" id="IPR006619">
    <property type="entry name" value="PGRP_domain_met/bac"/>
</dbReference>
<evidence type="ECO:0000256" key="2">
    <source>
        <dbReference type="ARBA" id="ARBA00009558"/>
    </source>
</evidence>
<keyword evidence="7" id="KW-0520">NAD</keyword>
<evidence type="ECO:0000256" key="4">
    <source>
        <dbReference type="ARBA" id="ARBA00022679"/>
    </source>
</evidence>
<evidence type="ECO:0000256" key="3">
    <source>
        <dbReference type="ARBA" id="ARBA00022676"/>
    </source>
</evidence>
<keyword evidence="4 7" id="KW-0808">Transferase</keyword>
<dbReference type="PANTHER" id="PTHR11022:SF41">
    <property type="entry name" value="PEPTIDOGLYCAN-RECOGNITION PROTEIN LC-RELATED"/>
    <property type="match status" value="1"/>
</dbReference>
<dbReference type="Proteomes" id="UP000663889">
    <property type="component" value="Unassembled WGS sequence"/>
</dbReference>
<organism evidence="9 10">
    <name type="scientific">Rotaria sordida</name>
    <dbReference type="NCBI Taxonomy" id="392033"/>
    <lineage>
        <taxon>Eukaryota</taxon>
        <taxon>Metazoa</taxon>
        <taxon>Spiralia</taxon>
        <taxon>Gnathifera</taxon>
        <taxon>Rotifera</taxon>
        <taxon>Eurotatoria</taxon>
        <taxon>Bdelloidea</taxon>
        <taxon>Philodinida</taxon>
        <taxon>Philodinidae</taxon>
        <taxon>Rotaria</taxon>
    </lineage>
</organism>
<comment type="catalytic activity">
    <reaction evidence="6 7">
        <text>L-arginyl-[protein] + NAD(+) = N(omega)-(ADP-D-ribosyl)-L-arginyl-[protein] + nicotinamide + H(+)</text>
        <dbReference type="Rhea" id="RHEA:19149"/>
        <dbReference type="Rhea" id="RHEA-COMP:10532"/>
        <dbReference type="Rhea" id="RHEA-COMP:15087"/>
        <dbReference type="ChEBI" id="CHEBI:15378"/>
        <dbReference type="ChEBI" id="CHEBI:17154"/>
        <dbReference type="ChEBI" id="CHEBI:29965"/>
        <dbReference type="ChEBI" id="CHEBI:57540"/>
        <dbReference type="ChEBI" id="CHEBI:142554"/>
        <dbReference type="EC" id="2.4.2.31"/>
    </reaction>
</comment>
<keyword evidence="7" id="KW-0521">NADP</keyword>
<proteinExistence type="inferred from homology"/>
<dbReference type="PANTHER" id="PTHR11022">
    <property type="entry name" value="PEPTIDOGLYCAN RECOGNITION PROTEIN"/>
    <property type="match status" value="1"/>
</dbReference>
<dbReference type="GO" id="GO:0008270">
    <property type="term" value="F:zinc ion binding"/>
    <property type="evidence" value="ECO:0007669"/>
    <property type="project" value="InterPro"/>
</dbReference>
<comment type="caution">
    <text evidence="9">The sequence shown here is derived from an EMBL/GenBank/DDBJ whole genome shotgun (WGS) entry which is preliminary data.</text>
</comment>
<dbReference type="Gene3D" id="3.40.80.10">
    <property type="entry name" value="Peptidoglycan recognition protein-like"/>
    <property type="match status" value="2"/>
</dbReference>
<sequence length="382" mass="43646">MFAGEGQQSKMRYTPKDHCILQYSCLCQYLIKQNSTAINIQSLSTRPDEKEILILPFTVFKVIAIKRNYLDNPKVSISIEIELEECEDSNDNKNESENSETLRISSLSSTIDDIKDVEEYQKFKQRKCRLYGIIAFLDSTKQTTTMTTPTTQNDNADDDYSLPPGCPNILKRSDWSARPYTNRDNLTTLPVTNIVLHQLEGLNSIMNHQDCITQIKGIQDYNMDIENYADIGFNFILCDDIGDQQQIYTGRGWKFAGAHCKSYNKQSLGCPNILKRSDWNARPYTNRDNLTTLPVTNIVLHQLEGLNSIMNHQDCVTQIKGIQDYNMDKENYADIGFNFILCDDIGDQQQIYTGRGWKFAGAHCKSYNKQSLGKNEIPLLTS</sequence>
<dbReference type="InterPro" id="IPR015510">
    <property type="entry name" value="PGRP"/>
</dbReference>
<name>A0A814CXF9_9BILA</name>
<evidence type="ECO:0000256" key="6">
    <source>
        <dbReference type="ARBA" id="ARBA00047597"/>
    </source>
</evidence>
<dbReference type="InterPro" id="IPR036505">
    <property type="entry name" value="Amidase/PGRP_sf"/>
</dbReference>
<dbReference type="GO" id="GO:0008745">
    <property type="term" value="F:N-acetylmuramoyl-L-alanine amidase activity"/>
    <property type="evidence" value="ECO:0007669"/>
    <property type="project" value="InterPro"/>
</dbReference>
<feature type="domain" description="Peptidoglycan recognition protein family" evidence="8">
    <location>
        <begin position="167"/>
        <end position="316"/>
    </location>
</feature>
<keyword evidence="3 7" id="KW-0328">Glycosyltransferase</keyword>
<dbReference type="AlphaFoldDB" id="A0A814CXF9"/>
<dbReference type="SUPFAM" id="SSF55846">
    <property type="entry name" value="N-acetylmuramoyl-L-alanine amidase-like"/>
    <property type="match status" value="2"/>
</dbReference>
<dbReference type="CDD" id="cd06583">
    <property type="entry name" value="PGRP"/>
    <property type="match status" value="2"/>
</dbReference>
<dbReference type="GO" id="GO:0009253">
    <property type="term" value="P:peptidoglycan catabolic process"/>
    <property type="evidence" value="ECO:0007669"/>
    <property type="project" value="InterPro"/>
</dbReference>
<dbReference type="EC" id="2.4.2.31" evidence="7"/>
<dbReference type="GO" id="GO:0016779">
    <property type="term" value="F:nucleotidyltransferase activity"/>
    <property type="evidence" value="ECO:0007669"/>
    <property type="project" value="UniProtKB-KW"/>
</dbReference>
<dbReference type="GO" id="GO:0106274">
    <property type="term" value="F:NAD+-protein-arginine ADP-ribosyltransferase activity"/>
    <property type="evidence" value="ECO:0007669"/>
    <property type="project" value="UniProtKB-EC"/>
</dbReference>
<evidence type="ECO:0000259" key="8">
    <source>
        <dbReference type="SMART" id="SM00701"/>
    </source>
</evidence>
<protein>
    <recommendedName>
        <fullName evidence="7">NAD(P)(+)--arginine ADP-ribosyltransferase</fullName>
        <ecNumber evidence="7">2.4.2.31</ecNumber>
    </recommendedName>
    <alternativeName>
        <fullName evidence="7">Mono(ADP-ribosyl)transferase</fullName>
    </alternativeName>
</protein>
<evidence type="ECO:0000256" key="1">
    <source>
        <dbReference type="ARBA" id="ARBA00007553"/>
    </source>
</evidence>
<dbReference type="SMART" id="SM00701">
    <property type="entry name" value="PGRP"/>
    <property type="match status" value="1"/>
</dbReference>
<evidence type="ECO:0000256" key="7">
    <source>
        <dbReference type="RuleBase" id="RU361228"/>
    </source>
</evidence>
<reference evidence="9" key="1">
    <citation type="submission" date="2021-02" db="EMBL/GenBank/DDBJ databases">
        <authorList>
            <person name="Nowell W R."/>
        </authorList>
    </citation>
    <scope>NUCLEOTIDE SEQUENCE</scope>
</reference>
<dbReference type="InterPro" id="IPR002502">
    <property type="entry name" value="Amidase_domain"/>
</dbReference>